<dbReference type="InterPro" id="IPR005828">
    <property type="entry name" value="MFS_sugar_transport-like"/>
</dbReference>
<dbReference type="PROSITE" id="PS00217">
    <property type="entry name" value="SUGAR_TRANSPORT_2"/>
    <property type="match status" value="1"/>
</dbReference>
<feature type="transmembrane region" description="Helical" evidence="8">
    <location>
        <begin position="83"/>
        <end position="103"/>
    </location>
</feature>
<dbReference type="Pfam" id="PF00083">
    <property type="entry name" value="Sugar_tr"/>
    <property type="match status" value="1"/>
</dbReference>
<evidence type="ECO:0000256" key="2">
    <source>
        <dbReference type="ARBA" id="ARBA00022448"/>
    </source>
</evidence>
<feature type="transmembrane region" description="Helical" evidence="8">
    <location>
        <begin position="197"/>
        <end position="215"/>
    </location>
</feature>
<evidence type="ECO:0000256" key="3">
    <source>
        <dbReference type="ARBA" id="ARBA00022475"/>
    </source>
</evidence>
<dbReference type="Gene3D" id="1.20.1250.20">
    <property type="entry name" value="MFS general substrate transporter like domains"/>
    <property type="match status" value="1"/>
</dbReference>
<dbReference type="FunFam" id="1.20.1250.20:FF:000218">
    <property type="entry name" value="facilitated trehalose transporter Tret1"/>
    <property type="match status" value="1"/>
</dbReference>
<feature type="transmembrane region" description="Helical" evidence="8">
    <location>
        <begin position="41"/>
        <end position="63"/>
    </location>
</feature>
<feature type="domain" description="Major facilitator superfamily (MFS) profile" evidence="9">
    <location>
        <begin position="39"/>
        <end position="448"/>
    </location>
</feature>
<name>A0AAD8A4R9_DIPPU</name>
<protein>
    <recommendedName>
        <fullName evidence="9">Major facilitator superfamily (MFS) profile domain-containing protein</fullName>
    </recommendedName>
</protein>
<evidence type="ECO:0000313" key="11">
    <source>
        <dbReference type="Proteomes" id="UP001233999"/>
    </source>
</evidence>
<dbReference type="InterPro" id="IPR020846">
    <property type="entry name" value="MFS_dom"/>
</dbReference>
<keyword evidence="3" id="KW-1003">Cell membrane</keyword>
<evidence type="ECO:0000256" key="8">
    <source>
        <dbReference type="SAM" id="Phobius"/>
    </source>
</evidence>
<evidence type="ECO:0000256" key="4">
    <source>
        <dbReference type="ARBA" id="ARBA00022597"/>
    </source>
</evidence>
<evidence type="ECO:0000313" key="10">
    <source>
        <dbReference type="EMBL" id="KAJ9592462.1"/>
    </source>
</evidence>
<feature type="transmembrane region" description="Helical" evidence="8">
    <location>
        <begin position="389"/>
        <end position="407"/>
    </location>
</feature>
<dbReference type="InterPro" id="IPR050549">
    <property type="entry name" value="MFS_Trehalose_Transporter"/>
</dbReference>
<reference evidence="10" key="1">
    <citation type="journal article" date="2023" name="IScience">
        <title>Live-bearing cockroach genome reveals convergent evolutionary mechanisms linked to viviparity in insects and beyond.</title>
        <authorList>
            <person name="Fouks B."/>
            <person name="Harrison M.C."/>
            <person name="Mikhailova A.A."/>
            <person name="Marchal E."/>
            <person name="English S."/>
            <person name="Carruthers M."/>
            <person name="Jennings E.C."/>
            <person name="Chiamaka E.L."/>
            <person name="Frigard R.A."/>
            <person name="Pippel M."/>
            <person name="Attardo G.M."/>
            <person name="Benoit J.B."/>
            <person name="Bornberg-Bauer E."/>
            <person name="Tobe S.S."/>
        </authorList>
    </citation>
    <scope>NUCLEOTIDE SEQUENCE</scope>
    <source>
        <strain evidence="10">Stay&amp;Tobe</strain>
    </source>
</reference>
<keyword evidence="11" id="KW-1185">Reference proteome</keyword>
<dbReference type="PRINTS" id="PR00171">
    <property type="entry name" value="SUGRTRNSPORT"/>
</dbReference>
<keyword evidence="2" id="KW-0813">Transport</keyword>
<dbReference type="PROSITE" id="PS50850">
    <property type="entry name" value="MFS"/>
    <property type="match status" value="1"/>
</dbReference>
<feature type="transmembrane region" description="Helical" evidence="8">
    <location>
        <begin position="413"/>
        <end position="431"/>
    </location>
</feature>
<accession>A0AAD8A4R9</accession>
<feature type="transmembrane region" description="Helical" evidence="8">
    <location>
        <begin position="354"/>
        <end position="377"/>
    </location>
</feature>
<organism evidence="10 11">
    <name type="scientific">Diploptera punctata</name>
    <name type="common">Pacific beetle cockroach</name>
    <dbReference type="NCBI Taxonomy" id="6984"/>
    <lineage>
        <taxon>Eukaryota</taxon>
        <taxon>Metazoa</taxon>
        <taxon>Ecdysozoa</taxon>
        <taxon>Arthropoda</taxon>
        <taxon>Hexapoda</taxon>
        <taxon>Insecta</taxon>
        <taxon>Pterygota</taxon>
        <taxon>Neoptera</taxon>
        <taxon>Polyneoptera</taxon>
        <taxon>Dictyoptera</taxon>
        <taxon>Blattodea</taxon>
        <taxon>Blaberoidea</taxon>
        <taxon>Blaberidae</taxon>
        <taxon>Diplopterinae</taxon>
        <taxon>Diploptera</taxon>
    </lineage>
</organism>
<dbReference type="EMBL" id="JASPKZ010003835">
    <property type="protein sequence ID" value="KAJ9592462.1"/>
    <property type="molecule type" value="Genomic_DNA"/>
</dbReference>
<keyword evidence="6 8" id="KW-1133">Transmembrane helix</keyword>
<evidence type="ECO:0000256" key="6">
    <source>
        <dbReference type="ARBA" id="ARBA00022989"/>
    </source>
</evidence>
<dbReference type="GO" id="GO:0005886">
    <property type="term" value="C:plasma membrane"/>
    <property type="evidence" value="ECO:0007669"/>
    <property type="project" value="UniProtKB-SubCell"/>
</dbReference>
<evidence type="ECO:0000256" key="7">
    <source>
        <dbReference type="ARBA" id="ARBA00023136"/>
    </source>
</evidence>
<comment type="subcellular location">
    <subcellularLocation>
        <location evidence="1">Cell membrane</location>
        <topology evidence="1">Multi-pass membrane protein</topology>
    </subcellularLocation>
</comment>
<evidence type="ECO:0000256" key="1">
    <source>
        <dbReference type="ARBA" id="ARBA00004651"/>
    </source>
</evidence>
<dbReference type="SUPFAM" id="SSF103473">
    <property type="entry name" value="MFS general substrate transporter"/>
    <property type="match status" value="1"/>
</dbReference>
<dbReference type="InterPro" id="IPR005829">
    <property type="entry name" value="Sugar_transporter_CS"/>
</dbReference>
<feature type="transmembrane region" description="Helical" evidence="8">
    <location>
        <begin position="265"/>
        <end position="289"/>
    </location>
</feature>
<dbReference type="InterPro" id="IPR003663">
    <property type="entry name" value="Sugar/inositol_transpt"/>
</dbReference>
<keyword evidence="7 8" id="KW-0472">Membrane</keyword>
<evidence type="ECO:0000256" key="5">
    <source>
        <dbReference type="ARBA" id="ARBA00022692"/>
    </source>
</evidence>
<dbReference type="PANTHER" id="PTHR48021:SF68">
    <property type="entry name" value="MAJOR FACILITATOR SUPERFAMILY (MFS) PROFILE DOMAIN-CONTAINING PROTEIN"/>
    <property type="match status" value="1"/>
</dbReference>
<dbReference type="Proteomes" id="UP001233999">
    <property type="component" value="Unassembled WGS sequence"/>
</dbReference>
<proteinExistence type="predicted"/>
<dbReference type="InterPro" id="IPR036259">
    <property type="entry name" value="MFS_trans_sf"/>
</dbReference>
<feature type="transmembrane region" description="Helical" evidence="8">
    <location>
        <begin position="115"/>
        <end position="133"/>
    </location>
</feature>
<feature type="transmembrane region" description="Helical" evidence="8">
    <location>
        <begin position="329"/>
        <end position="348"/>
    </location>
</feature>
<evidence type="ECO:0000259" key="9">
    <source>
        <dbReference type="PROSITE" id="PS50850"/>
    </source>
</evidence>
<sequence>MAANVTSPLVQNGGVKIAINNGERRLPTVTKSRLSPVLKQWLSAVGPLAGVISSGMTAGYSTVLLPQLQEKGSGITVSEEEGSWIASTAVLSMAFGCVLSGPLMDRVGRKVTHQMMCIPFILGWILLAGWSWLPMLYVGRFLTGLSVGVMSPVSTVYIAETAGPKARGPLLAAVSFCVSLGVLLVHLLGTYLSWDRVSIAAAFLPLVCLICTSVFPDTPQWLHSVGREHEARRVFTWFRGDDVDSAPELKKHDGNSSSGGFWKPFLIMCLFFAVQQWSGVNAVTFYTINILREVGLQMDEYVATLVIDAVRLFFSTAACYLLKVLNRRTLSAVSGIGSGTALLAFALLGNRTPWLPVLSLGAYVAFVSVGLVPLPWLMIGEVFPLSSRGIGCGLSSCFGFLAFFLKLGGDWTFAVYGLVSLLGTGLLLLWLPETRNRTLQEIEEDLRR</sequence>
<comment type="caution">
    <text evidence="10">The sequence shown here is derived from an EMBL/GenBank/DDBJ whole genome shotgun (WGS) entry which is preliminary data.</text>
</comment>
<gene>
    <name evidence="10" type="ORF">L9F63_015878</name>
</gene>
<dbReference type="PANTHER" id="PTHR48021">
    <property type="match status" value="1"/>
</dbReference>
<feature type="transmembrane region" description="Helical" evidence="8">
    <location>
        <begin position="170"/>
        <end position="191"/>
    </location>
</feature>
<dbReference type="AlphaFoldDB" id="A0AAD8A4R9"/>
<keyword evidence="4" id="KW-0762">Sugar transport</keyword>
<reference evidence="10" key="2">
    <citation type="submission" date="2023-05" db="EMBL/GenBank/DDBJ databases">
        <authorList>
            <person name="Fouks B."/>
        </authorList>
    </citation>
    <scope>NUCLEOTIDE SEQUENCE</scope>
    <source>
        <strain evidence="10">Stay&amp;Tobe</strain>
        <tissue evidence="10">Testes</tissue>
    </source>
</reference>
<dbReference type="GO" id="GO:0022857">
    <property type="term" value="F:transmembrane transporter activity"/>
    <property type="evidence" value="ECO:0007669"/>
    <property type="project" value="InterPro"/>
</dbReference>
<keyword evidence="5 8" id="KW-0812">Transmembrane</keyword>